<organism evidence="2 3">
    <name type="scientific">Cladorrhinum samala</name>
    <dbReference type="NCBI Taxonomy" id="585594"/>
    <lineage>
        <taxon>Eukaryota</taxon>
        <taxon>Fungi</taxon>
        <taxon>Dikarya</taxon>
        <taxon>Ascomycota</taxon>
        <taxon>Pezizomycotina</taxon>
        <taxon>Sordariomycetes</taxon>
        <taxon>Sordariomycetidae</taxon>
        <taxon>Sordariales</taxon>
        <taxon>Podosporaceae</taxon>
        <taxon>Cladorrhinum</taxon>
    </lineage>
</organism>
<feature type="compositionally biased region" description="Acidic residues" evidence="1">
    <location>
        <begin position="582"/>
        <end position="600"/>
    </location>
</feature>
<dbReference type="CDD" id="cd09917">
    <property type="entry name" value="F-box_SF"/>
    <property type="match status" value="1"/>
</dbReference>
<dbReference type="AlphaFoldDB" id="A0AAV9HXB7"/>
<evidence type="ECO:0000313" key="3">
    <source>
        <dbReference type="Proteomes" id="UP001321749"/>
    </source>
</evidence>
<sequence>MPTMMPTMDLLLEARSIHGHLQKGDLIPVSPSKPHVDATASSSPQAAPSSFANLPPELLVSILASCDNFNDVFALVQSCKRFRHAYAANAAQVVGPVALRCFMAFDLAVVAVRVTKKASDAYRAGRLLARNELFPVDKFSPFKKPPTVSELEEAFALDHFARCFLDILELNTREEAVDSSDSTEEHKRHVVWMEALGYPARAPGVSTLKRLAKERLTRALYRVVIWGAVMSRAYQQPFFEAADHGLGNFVEKWTYPIYGEAQLRWDGQARHCLQLSNEEFEHLSKYPVYRGFSARLAPYNRNETAEFSSLTQWLMADINATEDRELLLQRHENQAISQRTRPLPAKDQIAQVAWVTRVLKNIVVDARGRLRARHRTHRPFMHSTLGFQHEVDQEPTTRKVRLILPGIYQPEDITMPARVGDMIEIPGLDSGSVKMYGLKRFTRCLFVAEPATESPCGVEVASADSHGGRYIAFPSLLSRVTNPAPTSPVPKHDLSPKLNVEHRLLASLMHEHLGHGTPIRFLENIVVNPTGHGDGHPVMNCLQAGVRWYRSPRPARREEEEAEETHEPEETEESSELAKADEGEELDDSDCCEDEDSVEA</sequence>
<comment type="caution">
    <text evidence="2">The sequence shown here is derived from an EMBL/GenBank/DDBJ whole genome shotgun (WGS) entry which is preliminary data.</text>
</comment>
<feature type="compositionally biased region" description="Acidic residues" evidence="1">
    <location>
        <begin position="560"/>
        <end position="575"/>
    </location>
</feature>
<gene>
    <name evidence="2" type="ORF">QBC42DRAFT_264324</name>
</gene>
<name>A0AAV9HXB7_9PEZI</name>
<proteinExistence type="predicted"/>
<keyword evidence="3" id="KW-1185">Reference proteome</keyword>
<evidence type="ECO:0008006" key="4">
    <source>
        <dbReference type="Google" id="ProtNLM"/>
    </source>
</evidence>
<dbReference type="Proteomes" id="UP001321749">
    <property type="component" value="Unassembled WGS sequence"/>
</dbReference>
<dbReference type="EMBL" id="MU864952">
    <property type="protein sequence ID" value="KAK4464113.1"/>
    <property type="molecule type" value="Genomic_DNA"/>
</dbReference>
<feature type="region of interest" description="Disordered" evidence="1">
    <location>
        <begin position="552"/>
        <end position="600"/>
    </location>
</feature>
<accession>A0AAV9HXB7</accession>
<reference evidence="2" key="1">
    <citation type="journal article" date="2023" name="Mol. Phylogenet. Evol.">
        <title>Genome-scale phylogeny and comparative genomics of the fungal order Sordariales.</title>
        <authorList>
            <person name="Hensen N."/>
            <person name="Bonometti L."/>
            <person name="Westerberg I."/>
            <person name="Brannstrom I.O."/>
            <person name="Guillou S."/>
            <person name="Cros-Aarteil S."/>
            <person name="Calhoun S."/>
            <person name="Haridas S."/>
            <person name="Kuo A."/>
            <person name="Mondo S."/>
            <person name="Pangilinan J."/>
            <person name="Riley R."/>
            <person name="LaButti K."/>
            <person name="Andreopoulos B."/>
            <person name="Lipzen A."/>
            <person name="Chen C."/>
            <person name="Yan M."/>
            <person name="Daum C."/>
            <person name="Ng V."/>
            <person name="Clum A."/>
            <person name="Steindorff A."/>
            <person name="Ohm R.A."/>
            <person name="Martin F."/>
            <person name="Silar P."/>
            <person name="Natvig D.O."/>
            <person name="Lalanne C."/>
            <person name="Gautier V."/>
            <person name="Ament-Velasquez S.L."/>
            <person name="Kruys A."/>
            <person name="Hutchinson M.I."/>
            <person name="Powell A.J."/>
            <person name="Barry K."/>
            <person name="Miller A.N."/>
            <person name="Grigoriev I.V."/>
            <person name="Debuchy R."/>
            <person name="Gladieux P."/>
            <person name="Hiltunen Thoren M."/>
            <person name="Johannesson H."/>
        </authorList>
    </citation>
    <scope>NUCLEOTIDE SEQUENCE</scope>
    <source>
        <strain evidence="2">PSN324</strain>
    </source>
</reference>
<evidence type="ECO:0000313" key="2">
    <source>
        <dbReference type="EMBL" id="KAK4464113.1"/>
    </source>
</evidence>
<reference evidence="2" key="2">
    <citation type="submission" date="2023-06" db="EMBL/GenBank/DDBJ databases">
        <authorList>
            <consortium name="Lawrence Berkeley National Laboratory"/>
            <person name="Mondo S.J."/>
            <person name="Hensen N."/>
            <person name="Bonometti L."/>
            <person name="Westerberg I."/>
            <person name="Brannstrom I.O."/>
            <person name="Guillou S."/>
            <person name="Cros-Aarteil S."/>
            <person name="Calhoun S."/>
            <person name="Haridas S."/>
            <person name="Kuo A."/>
            <person name="Pangilinan J."/>
            <person name="Riley R."/>
            <person name="Labutti K."/>
            <person name="Andreopoulos B."/>
            <person name="Lipzen A."/>
            <person name="Chen C."/>
            <person name="Yanf M."/>
            <person name="Daum C."/>
            <person name="Ng V."/>
            <person name="Clum A."/>
            <person name="Steindorff A."/>
            <person name="Ohm R."/>
            <person name="Martin F."/>
            <person name="Silar P."/>
            <person name="Natvig D."/>
            <person name="Lalanne C."/>
            <person name="Gautier V."/>
            <person name="Ament-Velasquez S.L."/>
            <person name="Kruys A."/>
            <person name="Hutchinson M.I."/>
            <person name="Powell A.J."/>
            <person name="Barry K."/>
            <person name="Miller A.N."/>
            <person name="Grigoriev I.V."/>
            <person name="Debuchy R."/>
            <person name="Gladieux P."/>
            <person name="Thoren M.H."/>
            <person name="Johannesson H."/>
        </authorList>
    </citation>
    <scope>NUCLEOTIDE SEQUENCE</scope>
    <source>
        <strain evidence="2">PSN324</strain>
    </source>
</reference>
<evidence type="ECO:0000256" key="1">
    <source>
        <dbReference type="SAM" id="MobiDB-lite"/>
    </source>
</evidence>
<protein>
    <recommendedName>
        <fullName evidence="4">F-box domain-containing protein</fullName>
    </recommendedName>
</protein>